<reference evidence="7" key="2">
    <citation type="submission" date="2025-05" db="UniProtKB">
        <authorList>
            <consortium name="Ensembl"/>
        </authorList>
    </citation>
    <scope>IDENTIFICATION</scope>
</reference>
<keyword evidence="2" id="KW-0547">Nucleotide-binding</keyword>
<comment type="similarity">
    <text evidence="1">Belongs to the TRAFAC class TrmE-Era-EngA-EngB-Septin-like GTPase superfamily. AIG1/Toc34/Toc159-like paraseptin GTPase family. IAN subfamily.</text>
</comment>
<evidence type="ECO:0000313" key="8">
    <source>
        <dbReference type="Proteomes" id="UP001501920"/>
    </source>
</evidence>
<evidence type="ECO:0000259" key="6">
    <source>
        <dbReference type="Pfam" id="PF04548"/>
    </source>
</evidence>
<evidence type="ECO:0000313" key="7">
    <source>
        <dbReference type="Ensembl" id="ENSPNAP00000022580.1"/>
    </source>
</evidence>
<dbReference type="OrthoDB" id="8954335at2759"/>
<evidence type="ECO:0000256" key="4">
    <source>
        <dbReference type="SAM" id="MobiDB-lite"/>
    </source>
</evidence>
<accession>A0A3B4DGE7</accession>
<dbReference type="PANTHER" id="PTHR10903">
    <property type="entry name" value="GTPASE, IMAP FAMILY MEMBER-RELATED"/>
    <property type="match status" value="1"/>
</dbReference>
<dbReference type="InterPro" id="IPR027417">
    <property type="entry name" value="P-loop_NTPase"/>
</dbReference>
<reference evidence="7 8" key="1">
    <citation type="submission" date="2020-10" db="EMBL/GenBank/DDBJ databases">
        <title>Pygocentrus nattereri (red-bellied piranha) genome, fPygNat1, primary haplotype.</title>
        <authorList>
            <person name="Myers G."/>
            <person name="Meyer A."/>
            <person name="Karagic N."/>
            <person name="Pippel M."/>
            <person name="Winkler S."/>
            <person name="Tracey A."/>
            <person name="Wood J."/>
            <person name="Formenti G."/>
            <person name="Howe K."/>
            <person name="Fedrigo O."/>
            <person name="Jarvis E.D."/>
        </authorList>
    </citation>
    <scope>NUCLEOTIDE SEQUENCE [LARGE SCALE GENOMIC DNA]</scope>
</reference>
<keyword evidence="3" id="KW-0342">GTP-binding</keyword>
<dbReference type="Ensembl" id="ENSPNAT00000041303.2">
    <property type="protein sequence ID" value="ENSPNAP00000022575.1"/>
    <property type="gene ID" value="ENSPNAG00000006584.2"/>
</dbReference>
<keyword evidence="5" id="KW-1133">Transmembrane helix</keyword>
<dbReference type="Ensembl" id="ENSPNAT00000034783.2">
    <property type="protein sequence ID" value="ENSPNAP00000022580.1"/>
    <property type="gene ID" value="ENSPNAG00000006584.2"/>
</dbReference>
<dbReference type="Pfam" id="PF04548">
    <property type="entry name" value="AIG1"/>
    <property type="match status" value="1"/>
</dbReference>
<dbReference type="GO" id="GO:0005525">
    <property type="term" value="F:GTP binding"/>
    <property type="evidence" value="ECO:0007669"/>
    <property type="project" value="UniProtKB-KW"/>
</dbReference>
<feature type="compositionally biased region" description="Basic and acidic residues" evidence="4">
    <location>
        <begin position="219"/>
        <end position="237"/>
    </location>
</feature>
<proteinExistence type="inferred from homology"/>
<dbReference type="InterPro" id="IPR006703">
    <property type="entry name" value="G_AIG1"/>
</dbReference>
<dbReference type="SUPFAM" id="SSF52540">
    <property type="entry name" value="P-loop containing nucleoside triphosphate hydrolases"/>
    <property type="match status" value="1"/>
</dbReference>
<keyword evidence="5" id="KW-0812">Transmembrane</keyword>
<evidence type="ECO:0000256" key="1">
    <source>
        <dbReference type="ARBA" id="ARBA00008535"/>
    </source>
</evidence>
<dbReference type="GeneTree" id="ENSGT00940000162556"/>
<dbReference type="Proteomes" id="UP001501920">
    <property type="component" value="Chromosome 30"/>
</dbReference>
<organism evidence="7 8">
    <name type="scientific">Pygocentrus nattereri</name>
    <name type="common">Red-bellied piranha</name>
    <dbReference type="NCBI Taxonomy" id="42514"/>
    <lineage>
        <taxon>Eukaryota</taxon>
        <taxon>Metazoa</taxon>
        <taxon>Chordata</taxon>
        <taxon>Craniata</taxon>
        <taxon>Vertebrata</taxon>
        <taxon>Euteleostomi</taxon>
        <taxon>Actinopterygii</taxon>
        <taxon>Neopterygii</taxon>
        <taxon>Teleostei</taxon>
        <taxon>Ostariophysi</taxon>
        <taxon>Characiformes</taxon>
        <taxon>Characoidei</taxon>
        <taxon>Pygocentrus</taxon>
    </lineage>
</organism>
<dbReference type="RefSeq" id="XP_017548462.1">
    <property type="nucleotide sequence ID" value="XM_017692973.2"/>
</dbReference>
<evidence type="ECO:0000256" key="5">
    <source>
        <dbReference type="SAM" id="Phobius"/>
    </source>
</evidence>
<feature type="transmembrane region" description="Helical" evidence="5">
    <location>
        <begin position="288"/>
        <end position="308"/>
    </location>
</feature>
<dbReference type="Gene3D" id="3.40.50.300">
    <property type="entry name" value="P-loop containing nucleotide triphosphate hydrolases"/>
    <property type="match status" value="1"/>
</dbReference>
<feature type="domain" description="AIG1-type G" evidence="6">
    <location>
        <begin position="19"/>
        <end position="207"/>
    </location>
</feature>
<feature type="transmembrane region" description="Helical" evidence="5">
    <location>
        <begin position="314"/>
        <end position="335"/>
    </location>
</feature>
<evidence type="ECO:0000256" key="2">
    <source>
        <dbReference type="ARBA" id="ARBA00022741"/>
    </source>
</evidence>
<evidence type="ECO:0000256" key="3">
    <source>
        <dbReference type="ARBA" id="ARBA00023134"/>
    </source>
</evidence>
<dbReference type="OMA" id="MNASEMH"/>
<feature type="region of interest" description="Disordered" evidence="4">
    <location>
        <begin position="216"/>
        <end position="272"/>
    </location>
</feature>
<dbReference type="AlphaFoldDB" id="A0A3B4DGE7"/>
<keyword evidence="5" id="KW-0472">Membrane</keyword>
<keyword evidence="8" id="KW-1185">Reference proteome</keyword>
<dbReference type="PANTHER" id="PTHR10903:SF107">
    <property type="entry name" value="GTPASE IMAP FAMILY MEMBER 4-LIKE-RELATED"/>
    <property type="match status" value="1"/>
</dbReference>
<dbReference type="STRING" id="42514.ENSPNAP00000022575"/>
<dbReference type="GeneID" id="108424756"/>
<name>A0A3B4DGE7_PYGNA</name>
<dbReference type="InterPro" id="IPR045058">
    <property type="entry name" value="GIMA/IAN/Toc"/>
</dbReference>
<sequence length="343" mass="38226">MAGRSSPTAPGGPPSLSDLRVVLLGKAGAGKNKVARLLLGGKDLKEARDRCVLHDDKHEKRRIWVVDTPGWDRYSIHNTSENIKEEIMRSATLCPPGPHVLILVLPVDKLTDSHSADELESAQQHMELLSERVWKHTMVLFLCDGEVERTTVTMHIDNAKNLLEKCGYRHYILQNMGSETQVHGLLKEIENVVDNYGFFLPQIYHDIIHMIQTPQPEDTEVKGNKKHSEEQSQEKTELRHRRGSFSFDKPNLNEEKGTSGNQTVGGDATKHQNQDDFYSLPRNYLPPATVILFVVIGTLIGSVAGAAYGPLGAGLGIVIAFVISVLISILLIYALKLTRWRTT</sequence>
<protein>
    <recommendedName>
        <fullName evidence="6">AIG1-type G domain-containing protein</fullName>
    </recommendedName>
</protein>